<feature type="transmembrane region" description="Helical" evidence="1">
    <location>
        <begin position="102"/>
        <end position="123"/>
    </location>
</feature>
<name>A0A975JBV9_9RHOB</name>
<protein>
    <submittedName>
        <fullName evidence="2">Uncharacterized protein</fullName>
    </submittedName>
</protein>
<dbReference type="RefSeq" id="WP_212703806.1">
    <property type="nucleotide sequence ID" value="NZ_CP073581.1"/>
</dbReference>
<feature type="transmembrane region" description="Helical" evidence="1">
    <location>
        <begin position="12"/>
        <end position="37"/>
    </location>
</feature>
<dbReference type="EMBL" id="CP073581">
    <property type="protein sequence ID" value="QUJ75601.1"/>
    <property type="molecule type" value="Genomic_DNA"/>
</dbReference>
<reference evidence="2" key="1">
    <citation type="submission" date="2021-04" db="EMBL/GenBank/DDBJ databases">
        <title>Complete genome sequence for Sulfitobacter sp. strain JK7-1.</title>
        <authorList>
            <person name="Park S.-J."/>
        </authorList>
    </citation>
    <scope>NUCLEOTIDE SEQUENCE</scope>
    <source>
        <strain evidence="2">JK7-1</strain>
    </source>
</reference>
<dbReference type="AlphaFoldDB" id="A0A975JBV9"/>
<evidence type="ECO:0000313" key="2">
    <source>
        <dbReference type="EMBL" id="QUJ75601.1"/>
    </source>
</evidence>
<keyword evidence="1" id="KW-0472">Membrane</keyword>
<keyword evidence="3" id="KW-1185">Reference proteome</keyword>
<keyword evidence="1" id="KW-1133">Transmembrane helix</keyword>
<sequence>MLILRPPDRRLRFLIDPVAFAVALIGGPVIFTLFSFWALFVPIFALAMGGPVYLLLGTPLLMWHLRHNEGDPSDLGWLAFKTMVVGMLAAILAALVTGNEDLFGLGMFYSGFGMIFAPAWAYFFGVIYRRLRRDFYATPRLA</sequence>
<organism evidence="2 3">
    <name type="scientific">Sulfitobacter albidus</name>
    <dbReference type="NCBI Taxonomy" id="2829501"/>
    <lineage>
        <taxon>Bacteria</taxon>
        <taxon>Pseudomonadati</taxon>
        <taxon>Pseudomonadota</taxon>
        <taxon>Alphaproteobacteria</taxon>
        <taxon>Rhodobacterales</taxon>
        <taxon>Roseobacteraceae</taxon>
        <taxon>Sulfitobacter</taxon>
    </lineage>
</organism>
<evidence type="ECO:0000256" key="1">
    <source>
        <dbReference type="SAM" id="Phobius"/>
    </source>
</evidence>
<evidence type="ECO:0000313" key="3">
    <source>
        <dbReference type="Proteomes" id="UP000683291"/>
    </source>
</evidence>
<accession>A0A975JBV9</accession>
<dbReference type="KEGG" id="sual:KDD17_11615"/>
<keyword evidence="1" id="KW-0812">Transmembrane</keyword>
<dbReference type="Proteomes" id="UP000683291">
    <property type="component" value="Chromosome 1"/>
</dbReference>
<gene>
    <name evidence="2" type="ORF">KDD17_11615</name>
</gene>
<proteinExistence type="predicted"/>
<feature type="transmembrane region" description="Helical" evidence="1">
    <location>
        <begin position="75"/>
        <end position="96"/>
    </location>
</feature>
<feature type="transmembrane region" description="Helical" evidence="1">
    <location>
        <begin position="43"/>
        <end position="63"/>
    </location>
</feature>